<protein>
    <recommendedName>
        <fullName evidence="8">DUF676 domain-containing protein</fullName>
    </recommendedName>
</protein>
<keyword evidence="7" id="KW-0472">Membrane</keyword>
<accession>A0A2J6Q876</accession>
<evidence type="ECO:0000256" key="7">
    <source>
        <dbReference type="ARBA" id="ARBA00023136"/>
    </source>
</evidence>
<evidence type="ECO:0000313" key="10">
    <source>
        <dbReference type="Proteomes" id="UP000235672"/>
    </source>
</evidence>
<gene>
    <name evidence="9" type="ORF">NA56DRAFT_570302</name>
</gene>
<dbReference type="InterPro" id="IPR052374">
    <property type="entry name" value="SERAC1"/>
</dbReference>
<evidence type="ECO:0000256" key="5">
    <source>
        <dbReference type="ARBA" id="ARBA00022824"/>
    </source>
</evidence>
<dbReference type="SUPFAM" id="SSF53474">
    <property type="entry name" value="alpha/beta-Hydrolases"/>
    <property type="match status" value="1"/>
</dbReference>
<evidence type="ECO:0000256" key="2">
    <source>
        <dbReference type="ARBA" id="ARBA00004240"/>
    </source>
</evidence>
<dbReference type="AlphaFoldDB" id="A0A2J6Q876"/>
<comment type="subcellular location">
    <subcellularLocation>
        <location evidence="2">Endoplasmic reticulum</location>
    </subcellularLocation>
    <subcellularLocation>
        <location evidence="3">Membrane</location>
    </subcellularLocation>
    <subcellularLocation>
        <location evidence="1">Mitochondrion</location>
    </subcellularLocation>
</comment>
<dbReference type="Gene3D" id="3.40.50.1820">
    <property type="entry name" value="alpha/beta hydrolase"/>
    <property type="match status" value="1"/>
</dbReference>
<sequence>SIVAVHGLRAHPIKNWMSKGENPVMWLQDLLPKDLPQARVMNFGYNSNIVENASVSSIRDFAMGLLNDLDSYRTDEERERPIVFICHSLGGLVVKQVSENATRHRDPTFKHLHTATHGIIFLGTPHQGSSLAETGITFANMVRYAYPKIRTQLLEALKQDSPTLQDLADDFRHLYPEFEIVSCYERQPTKYGIVVNKDSALMMVNGERQVPLEGDHSRICKFTGLDDPLYIAVRSRIQDMARKAPNAVSVKFNTANTIRM</sequence>
<name>A0A2J6Q876_9HELO</name>
<comment type="similarity">
    <text evidence="4">Belongs to the putative lipase ROG1 family.</text>
</comment>
<evidence type="ECO:0000256" key="4">
    <source>
        <dbReference type="ARBA" id="ARBA00007920"/>
    </source>
</evidence>
<evidence type="ECO:0000313" key="9">
    <source>
        <dbReference type="EMBL" id="PMD22468.1"/>
    </source>
</evidence>
<organism evidence="9 10">
    <name type="scientific">Hyaloscypha hepaticicola</name>
    <dbReference type="NCBI Taxonomy" id="2082293"/>
    <lineage>
        <taxon>Eukaryota</taxon>
        <taxon>Fungi</taxon>
        <taxon>Dikarya</taxon>
        <taxon>Ascomycota</taxon>
        <taxon>Pezizomycotina</taxon>
        <taxon>Leotiomycetes</taxon>
        <taxon>Helotiales</taxon>
        <taxon>Hyaloscyphaceae</taxon>
        <taxon>Hyaloscypha</taxon>
    </lineage>
</organism>
<dbReference type="PANTHER" id="PTHR48182">
    <property type="entry name" value="PROTEIN SERAC1"/>
    <property type="match status" value="1"/>
</dbReference>
<dbReference type="Pfam" id="PF05057">
    <property type="entry name" value="DUF676"/>
    <property type="match status" value="1"/>
</dbReference>
<dbReference type="OrthoDB" id="427518at2759"/>
<dbReference type="GO" id="GO:0005739">
    <property type="term" value="C:mitochondrion"/>
    <property type="evidence" value="ECO:0007669"/>
    <property type="project" value="UniProtKB-SubCell"/>
</dbReference>
<keyword evidence="6" id="KW-0496">Mitochondrion</keyword>
<dbReference type="InterPro" id="IPR029058">
    <property type="entry name" value="AB_hydrolase_fold"/>
</dbReference>
<dbReference type="PANTHER" id="PTHR48182:SF2">
    <property type="entry name" value="PROTEIN SERAC1"/>
    <property type="match status" value="1"/>
</dbReference>
<evidence type="ECO:0000256" key="1">
    <source>
        <dbReference type="ARBA" id="ARBA00004173"/>
    </source>
</evidence>
<reference evidence="9 10" key="1">
    <citation type="submission" date="2016-05" db="EMBL/GenBank/DDBJ databases">
        <title>A degradative enzymes factory behind the ericoid mycorrhizal symbiosis.</title>
        <authorList>
            <consortium name="DOE Joint Genome Institute"/>
            <person name="Martino E."/>
            <person name="Morin E."/>
            <person name="Grelet G."/>
            <person name="Kuo A."/>
            <person name="Kohler A."/>
            <person name="Daghino S."/>
            <person name="Barry K."/>
            <person name="Choi C."/>
            <person name="Cichocki N."/>
            <person name="Clum A."/>
            <person name="Copeland A."/>
            <person name="Hainaut M."/>
            <person name="Haridas S."/>
            <person name="Labutti K."/>
            <person name="Lindquist E."/>
            <person name="Lipzen A."/>
            <person name="Khouja H.-R."/>
            <person name="Murat C."/>
            <person name="Ohm R."/>
            <person name="Olson A."/>
            <person name="Spatafora J."/>
            <person name="Veneault-Fourrey C."/>
            <person name="Henrissat B."/>
            <person name="Grigoriev I."/>
            <person name="Martin F."/>
            <person name="Perotto S."/>
        </authorList>
    </citation>
    <scope>NUCLEOTIDE SEQUENCE [LARGE SCALE GENOMIC DNA]</scope>
    <source>
        <strain evidence="9 10">UAMH 7357</strain>
    </source>
</reference>
<evidence type="ECO:0000256" key="3">
    <source>
        <dbReference type="ARBA" id="ARBA00004370"/>
    </source>
</evidence>
<keyword evidence="10" id="KW-1185">Reference proteome</keyword>
<dbReference type="EMBL" id="KZ613477">
    <property type="protein sequence ID" value="PMD22468.1"/>
    <property type="molecule type" value="Genomic_DNA"/>
</dbReference>
<dbReference type="GO" id="GO:0005783">
    <property type="term" value="C:endoplasmic reticulum"/>
    <property type="evidence" value="ECO:0007669"/>
    <property type="project" value="UniProtKB-SubCell"/>
</dbReference>
<feature type="domain" description="DUF676" evidence="8">
    <location>
        <begin position="2"/>
        <end position="137"/>
    </location>
</feature>
<dbReference type="GO" id="GO:0016020">
    <property type="term" value="C:membrane"/>
    <property type="evidence" value="ECO:0007669"/>
    <property type="project" value="UniProtKB-SubCell"/>
</dbReference>
<evidence type="ECO:0000259" key="8">
    <source>
        <dbReference type="Pfam" id="PF05057"/>
    </source>
</evidence>
<keyword evidence="5" id="KW-0256">Endoplasmic reticulum</keyword>
<proteinExistence type="inferred from homology"/>
<evidence type="ECO:0000256" key="6">
    <source>
        <dbReference type="ARBA" id="ARBA00023128"/>
    </source>
</evidence>
<dbReference type="Proteomes" id="UP000235672">
    <property type="component" value="Unassembled WGS sequence"/>
</dbReference>
<dbReference type="InterPro" id="IPR007751">
    <property type="entry name" value="DUF676_lipase-like"/>
</dbReference>
<feature type="non-terminal residue" evidence="9">
    <location>
        <position position="1"/>
    </location>
</feature>